<organism evidence="3 4">
    <name type="scientific">Virgibacillus oceani</name>
    <dbReference type="NCBI Taxonomy" id="1479511"/>
    <lineage>
        <taxon>Bacteria</taxon>
        <taxon>Bacillati</taxon>
        <taxon>Bacillota</taxon>
        <taxon>Bacilli</taxon>
        <taxon>Bacillales</taxon>
        <taxon>Bacillaceae</taxon>
        <taxon>Virgibacillus</taxon>
    </lineage>
</organism>
<dbReference type="InterPro" id="IPR000835">
    <property type="entry name" value="HTH_MarR-typ"/>
</dbReference>
<accession>A0A917M3A2</accession>
<evidence type="ECO:0000313" key="3">
    <source>
        <dbReference type="EMBL" id="GGG72314.1"/>
    </source>
</evidence>
<dbReference type="Gene3D" id="1.10.10.10">
    <property type="entry name" value="Winged helix-like DNA-binding domain superfamily/Winged helix DNA-binding domain"/>
    <property type="match status" value="1"/>
</dbReference>
<keyword evidence="4" id="KW-1185">Reference proteome</keyword>
<dbReference type="InterPro" id="IPR036388">
    <property type="entry name" value="WH-like_DNA-bd_sf"/>
</dbReference>
<dbReference type="GO" id="GO:0006950">
    <property type="term" value="P:response to stress"/>
    <property type="evidence" value="ECO:0007669"/>
    <property type="project" value="TreeGrafter"/>
</dbReference>
<dbReference type="InterPro" id="IPR039422">
    <property type="entry name" value="MarR/SlyA-like"/>
</dbReference>
<reference evidence="3" key="2">
    <citation type="submission" date="2020-09" db="EMBL/GenBank/DDBJ databases">
        <authorList>
            <person name="Sun Q."/>
            <person name="Zhou Y."/>
        </authorList>
    </citation>
    <scope>NUCLEOTIDE SEQUENCE</scope>
    <source>
        <strain evidence="3">CGMCC 1.12754</strain>
    </source>
</reference>
<dbReference type="SUPFAM" id="SSF46785">
    <property type="entry name" value="Winged helix' DNA-binding domain"/>
    <property type="match status" value="1"/>
</dbReference>
<dbReference type="SMART" id="SM00347">
    <property type="entry name" value="HTH_MARR"/>
    <property type="match status" value="1"/>
</dbReference>
<dbReference type="GO" id="GO:0003677">
    <property type="term" value="F:DNA binding"/>
    <property type="evidence" value="ECO:0007669"/>
    <property type="project" value="UniProtKB-KW"/>
</dbReference>
<evidence type="ECO:0000259" key="2">
    <source>
        <dbReference type="PROSITE" id="PS50995"/>
    </source>
</evidence>
<dbReference type="PANTHER" id="PTHR33164">
    <property type="entry name" value="TRANSCRIPTIONAL REGULATOR, MARR FAMILY"/>
    <property type="match status" value="1"/>
</dbReference>
<dbReference type="GO" id="GO:0003700">
    <property type="term" value="F:DNA-binding transcription factor activity"/>
    <property type="evidence" value="ECO:0007669"/>
    <property type="project" value="InterPro"/>
</dbReference>
<dbReference type="Proteomes" id="UP000622860">
    <property type="component" value="Unassembled WGS sequence"/>
</dbReference>
<dbReference type="Pfam" id="PF01047">
    <property type="entry name" value="MarR"/>
    <property type="match status" value="1"/>
</dbReference>
<evidence type="ECO:0000313" key="4">
    <source>
        <dbReference type="Proteomes" id="UP000622860"/>
    </source>
</evidence>
<dbReference type="PROSITE" id="PS50995">
    <property type="entry name" value="HTH_MARR_2"/>
    <property type="match status" value="1"/>
</dbReference>
<keyword evidence="1" id="KW-0238">DNA-binding</keyword>
<protein>
    <submittedName>
        <fullName evidence="3">HTH-type transcriptional regulator YxaD</fullName>
    </submittedName>
</protein>
<dbReference type="PRINTS" id="PR00598">
    <property type="entry name" value="HTHMARR"/>
</dbReference>
<comment type="caution">
    <text evidence="3">The sequence shown here is derived from an EMBL/GenBank/DDBJ whole genome shotgun (WGS) entry which is preliminary data.</text>
</comment>
<dbReference type="EMBL" id="BMFR01000004">
    <property type="protein sequence ID" value="GGG72314.1"/>
    <property type="molecule type" value="Genomic_DNA"/>
</dbReference>
<dbReference type="AlphaFoldDB" id="A0A917M3A2"/>
<dbReference type="InterPro" id="IPR036390">
    <property type="entry name" value="WH_DNA-bd_sf"/>
</dbReference>
<gene>
    <name evidence="3" type="primary">yxaD</name>
    <name evidence="3" type="ORF">GCM10011398_15830</name>
</gene>
<dbReference type="PANTHER" id="PTHR33164:SF57">
    <property type="entry name" value="MARR-FAMILY TRANSCRIPTIONAL REGULATOR"/>
    <property type="match status" value="1"/>
</dbReference>
<evidence type="ECO:0000256" key="1">
    <source>
        <dbReference type="ARBA" id="ARBA00023125"/>
    </source>
</evidence>
<reference evidence="3" key="1">
    <citation type="journal article" date="2014" name="Int. J. Syst. Evol. Microbiol.">
        <title>Complete genome sequence of Corynebacterium casei LMG S-19264T (=DSM 44701T), isolated from a smear-ripened cheese.</title>
        <authorList>
            <consortium name="US DOE Joint Genome Institute (JGI-PGF)"/>
            <person name="Walter F."/>
            <person name="Albersmeier A."/>
            <person name="Kalinowski J."/>
            <person name="Ruckert C."/>
        </authorList>
    </citation>
    <scope>NUCLEOTIDE SEQUENCE</scope>
    <source>
        <strain evidence="3">CGMCC 1.12754</strain>
    </source>
</reference>
<dbReference type="RefSeq" id="WP_188454832.1">
    <property type="nucleotide sequence ID" value="NZ_BMFR01000004.1"/>
</dbReference>
<feature type="domain" description="HTH marR-type" evidence="2">
    <location>
        <begin position="1"/>
        <end position="135"/>
    </location>
</feature>
<proteinExistence type="predicted"/>
<sequence length="142" mass="16740">MNKESLETIEKEVSVFVRRIVISEKRNSRLERSAYILLRQLSTHGPAGVKTLAEQLHLDISTISRQAAALENKQYVDKVPNPHDGRAYFYRITELGNRELYEAKQRRYDRLANLLKDWSEEERESFGRLLEKYNRTVSEEKL</sequence>
<name>A0A917M3A2_9BACI</name>